<keyword evidence="8" id="KW-1185">Reference proteome</keyword>
<dbReference type="SMART" id="SM00369">
    <property type="entry name" value="LRR_TYP"/>
    <property type="match status" value="3"/>
</dbReference>
<dbReference type="Pfam" id="PF23247">
    <property type="entry name" value="LRR_RPS2"/>
    <property type="match status" value="2"/>
</dbReference>
<dbReference type="AlphaFoldDB" id="A0A4S4DET9"/>
<dbReference type="SUPFAM" id="SSF52058">
    <property type="entry name" value="L domain-like"/>
    <property type="match status" value="2"/>
</dbReference>
<evidence type="ECO:0000256" key="2">
    <source>
        <dbReference type="ARBA" id="ARBA00022737"/>
    </source>
</evidence>
<organism evidence="7 8">
    <name type="scientific">Camellia sinensis var. sinensis</name>
    <name type="common">China tea</name>
    <dbReference type="NCBI Taxonomy" id="542762"/>
    <lineage>
        <taxon>Eukaryota</taxon>
        <taxon>Viridiplantae</taxon>
        <taxon>Streptophyta</taxon>
        <taxon>Embryophyta</taxon>
        <taxon>Tracheophyta</taxon>
        <taxon>Spermatophyta</taxon>
        <taxon>Magnoliopsida</taxon>
        <taxon>eudicotyledons</taxon>
        <taxon>Gunneridae</taxon>
        <taxon>Pentapetalae</taxon>
        <taxon>asterids</taxon>
        <taxon>Ericales</taxon>
        <taxon>Theaceae</taxon>
        <taxon>Camellia</taxon>
    </lineage>
</organism>
<dbReference type="Pfam" id="PF23559">
    <property type="entry name" value="WHD_DRP"/>
    <property type="match status" value="1"/>
</dbReference>
<evidence type="ECO:0000259" key="6">
    <source>
        <dbReference type="Pfam" id="PF25019"/>
    </source>
</evidence>
<dbReference type="InterPro" id="IPR003591">
    <property type="entry name" value="Leu-rich_rpt_typical-subtyp"/>
</dbReference>
<dbReference type="Gene3D" id="3.80.10.10">
    <property type="entry name" value="Ribonuclease Inhibitor"/>
    <property type="match status" value="4"/>
</dbReference>
<dbReference type="InterPro" id="IPR032675">
    <property type="entry name" value="LRR_dom_sf"/>
</dbReference>
<keyword evidence="1" id="KW-0433">Leucine-rich repeat</keyword>
<feature type="domain" description="R13L1/DRL21-like LRR repeat region" evidence="6">
    <location>
        <begin position="233"/>
        <end position="359"/>
    </location>
</feature>
<dbReference type="SUPFAM" id="SSF52047">
    <property type="entry name" value="RNI-like"/>
    <property type="match status" value="1"/>
</dbReference>
<dbReference type="PANTHER" id="PTHR47186:SF41">
    <property type="entry name" value="OS12G0131701 PROTEIN"/>
    <property type="match status" value="1"/>
</dbReference>
<keyword evidence="2" id="KW-0677">Repeat</keyword>
<dbReference type="InterPro" id="IPR056789">
    <property type="entry name" value="LRR_R13L1-DRL21"/>
</dbReference>
<evidence type="ECO:0008006" key="9">
    <source>
        <dbReference type="Google" id="ProtNLM"/>
    </source>
</evidence>
<protein>
    <recommendedName>
        <fullName evidence="9">NB-ARC domain-containing protein</fullName>
    </recommendedName>
</protein>
<accession>A0A4S4DET9</accession>
<dbReference type="EMBL" id="SDRB02011478">
    <property type="protein sequence ID" value="THG01208.1"/>
    <property type="molecule type" value="Genomic_DNA"/>
</dbReference>
<feature type="domain" description="Disease resistance protein At4g27190-like leucine-rich repeats" evidence="4">
    <location>
        <begin position="678"/>
        <end position="788"/>
    </location>
</feature>
<evidence type="ECO:0000256" key="1">
    <source>
        <dbReference type="ARBA" id="ARBA00022614"/>
    </source>
</evidence>
<name>A0A4S4DET9_CAMSN</name>
<dbReference type="Proteomes" id="UP000306102">
    <property type="component" value="Unassembled WGS sequence"/>
</dbReference>
<dbReference type="PANTHER" id="PTHR47186">
    <property type="entry name" value="LEUCINE-RICH REPEAT-CONTAINING PROTEIN 57"/>
    <property type="match status" value="1"/>
</dbReference>
<feature type="domain" description="Disease resistance protein winged helix" evidence="5">
    <location>
        <begin position="1"/>
        <end position="39"/>
    </location>
</feature>
<dbReference type="InterPro" id="IPR058922">
    <property type="entry name" value="WHD_DRP"/>
</dbReference>
<gene>
    <name evidence="7" type="ORF">TEA_004614</name>
</gene>
<proteinExistence type="predicted"/>
<evidence type="ECO:0000259" key="4">
    <source>
        <dbReference type="Pfam" id="PF23247"/>
    </source>
</evidence>
<evidence type="ECO:0000313" key="8">
    <source>
        <dbReference type="Proteomes" id="UP000306102"/>
    </source>
</evidence>
<evidence type="ECO:0000256" key="3">
    <source>
        <dbReference type="ARBA" id="ARBA00022741"/>
    </source>
</evidence>
<reference evidence="7 8" key="1">
    <citation type="journal article" date="2018" name="Proc. Natl. Acad. Sci. U.S.A.">
        <title>Draft genome sequence of Camellia sinensis var. sinensis provides insights into the evolution of the tea genome and tea quality.</title>
        <authorList>
            <person name="Wei C."/>
            <person name="Yang H."/>
            <person name="Wang S."/>
            <person name="Zhao J."/>
            <person name="Liu C."/>
            <person name="Gao L."/>
            <person name="Xia E."/>
            <person name="Lu Y."/>
            <person name="Tai Y."/>
            <person name="She G."/>
            <person name="Sun J."/>
            <person name="Cao H."/>
            <person name="Tong W."/>
            <person name="Gao Q."/>
            <person name="Li Y."/>
            <person name="Deng W."/>
            <person name="Jiang X."/>
            <person name="Wang W."/>
            <person name="Chen Q."/>
            <person name="Zhang S."/>
            <person name="Li H."/>
            <person name="Wu J."/>
            <person name="Wang P."/>
            <person name="Li P."/>
            <person name="Shi C."/>
            <person name="Zheng F."/>
            <person name="Jian J."/>
            <person name="Huang B."/>
            <person name="Shan D."/>
            <person name="Shi M."/>
            <person name="Fang C."/>
            <person name="Yue Y."/>
            <person name="Li F."/>
            <person name="Li D."/>
            <person name="Wei S."/>
            <person name="Han B."/>
            <person name="Jiang C."/>
            <person name="Yin Y."/>
            <person name="Xia T."/>
            <person name="Zhang Z."/>
            <person name="Bennetzen J.L."/>
            <person name="Zhao S."/>
            <person name="Wan X."/>
        </authorList>
    </citation>
    <scope>NUCLEOTIDE SEQUENCE [LARGE SCALE GENOMIC DNA]</scope>
    <source>
        <strain evidence="8">cv. Shuchazao</strain>
        <tissue evidence="7">Leaf</tissue>
    </source>
</reference>
<dbReference type="Pfam" id="PF25019">
    <property type="entry name" value="LRR_R13L1-DRL21"/>
    <property type="match status" value="1"/>
</dbReference>
<dbReference type="InterPro" id="IPR057135">
    <property type="entry name" value="At4g27190-like_LRR"/>
</dbReference>
<evidence type="ECO:0000259" key="5">
    <source>
        <dbReference type="Pfam" id="PF23559"/>
    </source>
</evidence>
<sequence length="1005" mass="114176">MEVVGSNYFHELLARSFFQPSSSGNNSRFVMHDLTNDLAQFVAREICCRLEDKLKDHEQYKNLKKARHSSFVRGPHDGIKKFGTFCEAKQLRTFLPFNLSHYITGSNLTDSALRDLLAKLRRLRVLSLSGYKIEELPSLIRDLKHLRYLNLSYTEIRTLPESLGILYNLQTLILRECRYLKKLPKDMGNLINLHHLDITGTESLEEMPLGICKLASLQTLSKFIVSKDNGCRIKELGNLIHLRGKLQISGLENVVDPLDARGANLNEKCELHVLSMKWSDSLDDSLNETAKKVLDMLQPHKNLKQLQLISYLGLTFPPWIRDPQFSNMEHITLENCKNCTSLPSLGQLPALKYLCINRMSAIKHVGSEFYGQGCSKPFPLLETLIFWGMPEWEHWFPLGDGAEFEELTNLRQLEIKSCPKLLGRLPNHLHCLKKLEIKRCPQFILELPSLPMLCELCIECAKVEMSSTLVLQSLTSLSIWGVQLPSLPALLEKRNMLELSSLTHLQIGYVSIPESIWDPNTTDEVVLANIISKHLSSITSLQFRQIRNMMFLPKWFTQGLTGLERLEIDECGELVTLWQNEGRLQNCLPALRRLVIWNCPQLVSFFEEEEEEEEEEGQEQVHQGLPCIMGLEYLEIYKCETLEKLPQGLYTLTSLGELKIQNCTGLISFLETGLPPMLRILEVRNCDALQSLFGRMHNNNNSSLEVLRVFDCKTLTCLSFKGGLPSTLKTLVIYNCGKLESILAEGMKINCPSLESIELCNCWNLKALPDALHDNNLKNLRELELTRCSILECIPEVWFATTNLRALRISQCEKLEALPHRLYNNYSSLERLYLGDTPAAGEIFSSIVNEESSLTNLTSLTITSIKISKPPSEWGLHRFSSLKGLHIGGPIGDKDMVSFPEDGMLLPTSLVQLIISNFPNLEKLSSKEFQSLASLEILSVQNCCKLASLPEEGLPPSLMKLQINGCPILQQQCKKGEGQYWPLIAHIPTVSVMYRRSRFDLEDIY</sequence>
<evidence type="ECO:0000313" key="7">
    <source>
        <dbReference type="EMBL" id="THG01208.1"/>
    </source>
</evidence>
<feature type="domain" description="Disease resistance protein At4g27190-like leucine-rich repeats" evidence="4">
    <location>
        <begin position="562"/>
        <end position="669"/>
    </location>
</feature>
<keyword evidence="3" id="KW-0547">Nucleotide-binding</keyword>
<comment type="caution">
    <text evidence="7">The sequence shown here is derived from an EMBL/GenBank/DDBJ whole genome shotgun (WGS) entry which is preliminary data.</text>
</comment>